<evidence type="ECO:0000313" key="3">
    <source>
        <dbReference type="Proteomes" id="UP000422108"/>
    </source>
</evidence>
<sequence>MTDTNSANKVLEDITILDFSRFAAGPYCTMLLADMGAQVIRVEQPGGGADREFGLLAPDGEAFSIKITARNKKGITLDILSDEGRQLLSELLKKTDVIVHNFTLESAEAKVLNYETLSKENPALIMAYITGFGSGGPYASKSAFDFSAKAMTGAMWLNAMPGGGPVKEPVPYADLGTGCLAAYGIMVALHHRLKTGKGQLVDASLLDTAASFVEAIGAVALYSVHGEVRHQLGNHGFATYMNILEAKDGYIVIMPYGNRIWRRLCRLLEREDMITDPRFVNDGERQKNSEIIDAIMVPWCKALTVDEVLNKLDSVRVPAEKVDTIADFVNNPQVRDRNLIEYLEYPGVGSFAAPAVLPKLSSTPGDIVRLAPKVGEHNQEIYNGLLQLSEADLSRLATKGII</sequence>
<evidence type="ECO:0000313" key="2">
    <source>
        <dbReference type="EMBL" id="BBO89253.1"/>
    </source>
</evidence>
<gene>
    <name evidence="2" type="ORF">DSCOOX_24330</name>
</gene>
<name>A0A5K8A995_9BACT</name>
<dbReference type="AlphaFoldDB" id="A0A5K8A995"/>
<dbReference type="PANTHER" id="PTHR48207">
    <property type="entry name" value="SUCCINATE--HYDROXYMETHYLGLUTARATE COA-TRANSFERASE"/>
    <property type="match status" value="1"/>
</dbReference>
<dbReference type="Proteomes" id="UP000422108">
    <property type="component" value="Chromosome"/>
</dbReference>
<dbReference type="RefSeq" id="WP_155310479.1">
    <property type="nucleotide sequence ID" value="NZ_AP021879.1"/>
</dbReference>
<keyword evidence="1 2" id="KW-0808">Transferase</keyword>
<proteinExistence type="predicted"/>
<dbReference type="Pfam" id="PF02515">
    <property type="entry name" value="CoA_transf_3"/>
    <property type="match status" value="1"/>
</dbReference>
<evidence type="ECO:0000256" key="1">
    <source>
        <dbReference type="ARBA" id="ARBA00022679"/>
    </source>
</evidence>
<dbReference type="InterPro" id="IPR003673">
    <property type="entry name" value="CoA-Trfase_fam_III"/>
</dbReference>
<organism evidence="2 3">
    <name type="scientific">Desulfosarcina ovata subsp. ovata</name>
    <dbReference type="NCBI Taxonomy" id="2752305"/>
    <lineage>
        <taxon>Bacteria</taxon>
        <taxon>Pseudomonadati</taxon>
        <taxon>Thermodesulfobacteriota</taxon>
        <taxon>Desulfobacteria</taxon>
        <taxon>Desulfobacterales</taxon>
        <taxon>Desulfosarcinaceae</taxon>
        <taxon>Desulfosarcina</taxon>
    </lineage>
</organism>
<accession>A0A5K8A995</accession>
<dbReference type="SUPFAM" id="SSF89796">
    <property type="entry name" value="CoA-transferase family III (CaiB/BaiF)"/>
    <property type="match status" value="1"/>
</dbReference>
<dbReference type="Gene3D" id="3.30.1540.10">
    <property type="entry name" value="formyl-coa transferase, domain 3"/>
    <property type="match status" value="1"/>
</dbReference>
<dbReference type="EMBL" id="AP021879">
    <property type="protein sequence ID" value="BBO89253.1"/>
    <property type="molecule type" value="Genomic_DNA"/>
</dbReference>
<reference evidence="2 3" key="1">
    <citation type="submission" date="2019-11" db="EMBL/GenBank/DDBJ databases">
        <title>Comparative genomics of hydrocarbon-degrading Desulfosarcina strains.</title>
        <authorList>
            <person name="Watanabe M."/>
            <person name="Kojima H."/>
            <person name="Fukui M."/>
        </authorList>
    </citation>
    <scope>NUCLEOTIDE SEQUENCE [LARGE SCALE GENOMIC DNA]</scope>
    <source>
        <strain evidence="3">oXyS1</strain>
    </source>
</reference>
<protein>
    <submittedName>
        <fullName evidence="2">CoA transferase</fullName>
    </submittedName>
</protein>
<dbReference type="InterPro" id="IPR050483">
    <property type="entry name" value="CoA-transferase_III_domain"/>
</dbReference>
<keyword evidence="3" id="KW-1185">Reference proteome</keyword>
<dbReference type="PANTHER" id="PTHR48207:SF3">
    <property type="entry name" value="SUCCINATE--HYDROXYMETHYLGLUTARATE COA-TRANSFERASE"/>
    <property type="match status" value="1"/>
</dbReference>
<dbReference type="InterPro" id="IPR023606">
    <property type="entry name" value="CoA-Trfase_III_dom_1_sf"/>
</dbReference>
<dbReference type="Gene3D" id="3.40.50.10540">
    <property type="entry name" value="Crotonobetainyl-coa:carnitine coa-transferase, domain 1"/>
    <property type="match status" value="1"/>
</dbReference>
<dbReference type="GO" id="GO:0008410">
    <property type="term" value="F:CoA-transferase activity"/>
    <property type="evidence" value="ECO:0007669"/>
    <property type="project" value="TreeGrafter"/>
</dbReference>
<dbReference type="InterPro" id="IPR044855">
    <property type="entry name" value="CoA-Trfase_III_dom3_sf"/>
</dbReference>